<evidence type="ECO:0000256" key="7">
    <source>
        <dbReference type="ARBA" id="ARBA00023002"/>
    </source>
</evidence>
<dbReference type="Pfam" id="PF08546">
    <property type="entry name" value="ApbA_C"/>
    <property type="match status" value="1"/>
</dbReference>
<evidence type="ECO:0000256" key="3">
    <source>
        <dbReference type="ARBA" id="ARBA00013014"/>
    </source>
</evidence>
<evidence type="ECO:0000256" key="2">
    <source>
        <dbReference type="ARBA" id="ARBA00007870"/>
    </source>
</evidence>
<dbReference type="GeneID" id="68573563"/>
<keyword evidence="6 12" id="KW-0173">Coenzyme A biosynthesis</keyword>
<evidence type="ECO:0000256" key="4">
    <source>
        <dbReference type="ARBA" id="ARBA00019465"/>
    </source>
</evidence>
<dbReference type="AlphaFoldDB" id="A0AAV3T2K3"/>
<comment type="caution">
    <text evidence="15">The sequence shown here is derived from an EMBL/GenBank/DDBJ whole genome shotgun (WGS) entry which is preliminary data.</text>
</comment>
<comment type="pathway">
    <text evidence="1 12">Cofactor biosynthesis; coenzyme A biosynthesis.</text>
</comment>
<dbReference type="Proteomes" id="UP001500194">
    <property type="component" value="Unassembled WGS sequence"/>
</dbReference>
<comment type="function">
    <text evidence="12">Catalyzes the NADPH-dependent reduction of ketopantoate into pantoic acid.</text>
</comment>
<keyword evidence="7 12" id="KW-0560">Oxidoreductase</keyword>
<proteinExistence type="inferred from homology"/>
<dbReference type="SUPFAM" id="SSF48179">
    <property type="entry name" value="6-phosphogluconate dehydrogenase C-terminal domain-like"/>
    <property type="match status" value="1"/>
</dbReference>
<evidence type="ECO:0000313" key="16">
    <source>
        <dbReference type="Proteomes" id="UP001500194"/>
    </source>
</evidence>
<evidence type="ECO:0000256" key="8">
    <source>
        <dbReference type="ARBA" id="ARBA00032024"/>
    </source>
</evidence>
<keyword evidence="16" id="KW-1185">Reference proteome</keyword>
<evidence type="ECO:0000313" key="15">
    <source>
        <dbReference type="EMBL" id="GAA0654465.1"/>
    </source>
</evidence>
<dbReference type="InterPro" id="IPR036291">
    <property type="entry name" value="NAD(P)-bd_dom_sf"/>
</dbReference>
<comment type="catalytic activity">
    <reaction evidence="10">
        <text>(R)-pantoate + NAD(+) = 2-dehydropantoate + NADH + H(+)</text>
        <dbReference type="Rhea" id="RHEA:61292"/>
        <dbReference type="ChEBI" id="CHEBI:11561"/>
        <dbReference type="ChEBI" id="CHEBI:15378"/>
        <dbReference type="ChEBI" id="CHEBI:15980"/>
        <dbReference type="ChEBI" id="CHEBI:57540"/>
        <dbReference type="ChEBI" id="CHEBI:57945"/>
    </reaction>
    <physiologicalReaction direction="right-to-left" evidence="10">
        <dbReference type="Rhea" id="RHEA:61294"/>
    </physiologicalReaction>
</comment>
<dbReference type="Pfam" id="PF02558">
    <property type="entry name" value="ApbA"/>
    <property type="match status" value="1"/>
</dbReference>
<dbReference type="InterPro" id="IPR013752">
    <property type="entry name" value="KPA_reductase"/>
</dbReference>
<dbReference type="GO" id="GO:0050661">
    <property type="term" value="F:NADP binding"/>
    <property type="evidence" value="ECO:0007669"/>
    <property type="project" value="TreeGrafter"/>
</dbReference>
<sequence length="301" mass="31024">MRVAVLGPGAIGSLFGGRLARSGVDVTLVGRPGDHVTALDRDGLRLTLPDGTTERVAVDVTTDPAGVGPVDVVLVCVKAYDTRSALADATSLLADAAVCTFQNGLGNPETIAEFVPESRVLAGTTSHGATLESPGHVRHAGVGDTAVGNYFTDTSETATALARALTDAGIDTDVVADAPRAVWEKVLVNVGINAATALAGVPNGRLADTDPGERVLRRAVEEAAAVAAADGVELTTDPVAAASRVARRTAENHSSMRQDLDRGRKTEIDALNGEIVSRGREHGIDTPVNETLTDLVRLAES</sequence>
<dbReference type="Gene3D" id="3.40.50.720">
    <property type="entry name" value="NAD(P)-binding Rossmann-like Domain"/>
    <property type="match status" value="1"/>
</dbReference>
<dbReference type="PANTHER" id="PTHR43765">
    <property type="entry name" value="2-DEHYDROPANTOATE 2-REDUCTASE-RELATED"/>
    <property type="match status" value="1"/>
</dbReference>
<dbReference type="GO" id="GO:0008677">
    <property type="term" value="F:2-dehydropantoate 2-reductase activity"/>
    <property type="evidence" value="ECO:0007669"/>
    <property type="project" value="UniProtKB-EC"/>
</dbReference>
<dbReference type="GO" id="GO:0005737">
    <property type="term" value="C:cytoplasm"/>
    <property type="evidence" value="ECO:0007669"/>
    <property type="project" value="TreeGrafter"/>
</dbReference>
<evidence type="ECO:0000256" key="12">
    <source>
        <dbReference type="RuleBase" id="RU362068"/>
    </source>
</evidence>
<accession>A0AAV3T2K3</accession>
<dbReference type="InterPro" id="IPR013332">
    <property type="entry name" value="KPR_N"/>
</dbReference>
<name>A0AAV3T2K3_9EURY</name>
<evidence type="ECO:0000259" key="14">
    <source>
        <dbReference type="Pfam" id="PF08546"/>
    </source>
</evidence>
<evidence type="ECO:0000256" key="1">
    <source>
        <dbReference type="ARBA" id="ARBA00004724"/>
    </source>
</evidence>
<feature type="domain" description="Ketopantoate reductase N-terminal" evidence="13">
    <location>
        <begin position="3"/>
        <end position="149"/>
    </location>
</feature>
<dbReference type="PANTHER" id="PTHR43765:SF2">
    <property type="entry name" value="2-DEHYDROPANTOATE 2-REDUCTASE"/>
    <property type="match status" value="1"/>
</dbReference>
<comment type="function">
    <text evidence="11">Catalyzes the NAD(P)H-dependent reduction of ketopantoate into pantoic acid.</text>
</comment>
<dbReference type="Gene3D" id="1.10.1040.10">
    <property type="entry name" value="N-(1-d-carboxylethyl)-l-norvaline Dehydrogenase, domain 2"/>
    <property type="match status" value="1"/>
</dbReference>
<dbReference type="InterPro" id="IPR013328">
    <property type="entry name" value="6PGD_dom2"/>
</dbReference>
<protein>
    <recommendedName>
        <fullName evidence="4 12">2-dehydropantoate 2-reductase</fullName>
        <ecNumber evidence="3 12">1.1.1.169</ecNumber>
    </recommendedName>
    <alternativeName>
        <fullName evidence="8 12">Ketopantoate reductase</fullName>
    </alternativeName>
</protein>
<organism evidence="15 16">
    <name type="scientific">Salarchaeum japonicum</name>
    <dbReference type="NCBI Taxonomy" id="555573"/>
    <lineage>
        <taxon>Archaea</taxon>
        <taxon>Methanobacteriati</taxon>
        <taxon>Methanobacteriota</taxon>
        <taxon>Stenosarchaea group</taxon>
        <taxon>Halobacteria</taxon>
        <taxon>Halobacteriales</taxon>
        <taxon>Halobacteriaceae</taxon>
    </lineage>
</organism>
<evidence type="ECO:0000256" key="9">
    <source>
        <dbReference type="ARBA" id="ARBA00047506"/>
    </source>
</evidence>
<evidence type="ECO:0000256" key="11">
    <source>
        <dbReference type="ARBA" id="ARBA00056765"/>
    </source>
</evidence>
<reference evidence="15 16" key="1">
    <citation type="journal article" date="2019" name="Int. J. Syst. Evol. Microbiol.">
        <title>The Global Catalogue of Microorganisms (GCM) 10K type strain sequencing project: providing services to taxonomists for standard genome sequencing and annotation.</title>
        <authorList>
            <consortium name="The Broad Institute Genomics Platform"/>
            <consortium name="The Broad Institute Genome Sequencing Center for Infectious Disease"/>
            <person name="Wu L."/>
            <person name="Ma J."/>
        </authorList>
    </citation>
    <scope>NUCLEOTIDE SEQUENCE [LARGE SCALE GENOMIC DNA]</scope>
    <source>
        <strain evidence="15 16">JCM 16327</strain>
    </source>
</reference>
<evidence type="ECO:0000256" key="6">
    <source>
        <dbReference type="ARBA" id="ARBA00022993"/>
    </source>
</evidence>
<evidence type="ECO:0000256" key="10">
    <source>
        <dbReference type="ARBA" id="ARBA00048196"/>
    </source>
</evidence>
<dbReference type="GO" id="GO:0015940">
    <property type="term" value="P:pantothenate biosynthetic process"/>
    <property type="evidence" value="ECO:0007669"/>
    <property type="project" value="InterPro"/>
</dbReference>
<dbReference type="InterPro" id="IPR003710">
    <property type="entry name" value="ApbA"/>
</dbReference>
<keyword evidence="5 12" id="KW-0521">NADP</keyword>
<dbReference type="EC" id="1.1.1.169" evidence="3 12"/>
<dbReference type="NCBIfam" id="TIGR00745">
    <property type="entry name" value="apbA_panE"/>
    <property type="match status" value="1"/>
</dbReference>
<evidence type="ECO:0000256" key="5">
    <source>
        <dbReference type="ARBA" id="ARBA00022857"/>
    </source>
</evidence>
<comment type="catalytic activity">
    <reaction evidence="9">
        <text>(R)-pantoate + NADP(+) = 2-dehydropantoate + NADPH + H(+)</text>
        <dbReference type="Rhea" id="RHEA:16233"/>
        <dbReference type="ChEBI" id="CHEBI:11561"/>
        <dbReference type="ChEBI" id="CHEBI:15378"/>
        <dbReference type="ChEBI" id="CHEBI:15980"/>
        <dbReference type="ChEBI" id="CHEBI:57783"/>
        <dbReference type="ChEBI" id="CHEBI:58349"/>
        <dbReference type="EC" id="1.1.1.169"/>
    </reaction>
    <physiologicalReaction direction="right-to-left" evidence="9">
        <dbReference type="Rhea" id="RHEA:16235"/>
    </physiologicalReaction>
</comment>
<dbReference type="GO" id="GO:0015937">
    <property type="term" value="P:coenzyme A biosynthetic process"/>
    <property type="evidence" value="ECO:0007669"/>
    <property type="project" value="UniProtKB-KW"/>
</dbReference>
<feature type="domain" description="Ketopantoate reductase C-terminal" evidence="14">
    <location>
        <begin position="180"/>
        <end position="299"/>
    </location>
</feature>
<dbReference type="SUPFAM" id="SSF51735">
    <property type="entry name" value="NAD(P)-binding Rossmann-fold domains"/>
    <property type="match status" value="1"/>
</dbReference>
<gene>
    <name evidence="15" type="ORF">GCM10009019_17590</name>
</gene>
<comment type="similarity">
    <text evidence="2 12">Belongs to the ketopantoate reductase family.</text>
</comment>
<evidence type="ECO:0000259" key="13">
    <source>
        <dbReference type="Pfam" id="PF02558"/>
    </source>
</evidence>
<dbReference type="InterPro" id="IPR008927">
    <property type="entry name" value="6-PGluconate_DH-like_C_sf"/>
</dbReference>
<dbReference type="EMBL" id="BAAADU010000002">
    <property type="protein sequence ID" value="GAA0654465.1"/>
    <property type="molecule type" value="Genomic_DNA"/>
</dbReference>
<dbReference type="InterPro" id="IPR050838">
    <property type="entry name" value="Ketopantoate_reductase"/>
</dbReference>
<dbReference type="FunFam" id="1.10.1040.10:FF:000017">
    <property type="entry name" value="2-dehydropantoate 2-reductase"/>
    <property type="match status" value="1"/>
</dbReference>
<dbReference type="RefSeq" id="WP_227260435.1">
    <property type="nucleotide sequence ID" value="NZ_BAAADU010000002.1"/>
</dbReference>